<dbReference type="Proteomes" id="UP000033636">
    <property type="component" value="Unassembled WGS sequence"/>
</dbReference>
<evidence type="ECO:0000313" key="2">
    <source>
        <dbReference type="Proteomes" id="UP000033636"/>
    </source>
</evidence>
<protein>
    <submittedName>
        <fullName evidence="1">Adenosylmethionine decarboxylase</fullName>
        <ecNumber evidence="1">4.1.1.50</ecNumber>
    </submittedName>
</protein>
<dbReference type="EC" id="4.1.1.50" evidence="1"/>
<evidence type="ECO:0000313" key="1">
    <source>
        <dbReference type="EMBL" id="MFB6490924.1"/>
    </source>
</evidence>
<sequence length="125" mass="13703">MQRGVAGGEALVIGRHVYGNLYDCNPGILRDEAKLIEIVRNSAKVANATLVSISSYKFGVNGGLTVFAIVAESHISIHTWPEHSFATVDVYTCGNTDPEAAFNYIAKELNAQRVEVFYGDRSLRR</sequence>
<organism evidence="1 2">
    <name type="scientific">Thermoproteus sp. AZ2</name>
    <dbReference type="NCBI Taxonomy" id="1609232"/>
    <lineage>
        <taxon>Archaea</taxon>
        <taxon>Thermoproteota</taxon>
        <taxon>Thermoprotei</taxon>
        <taxon>Thermoproteales</taxon>
        <taxon>Thermoproteaceae</taxon>
        <taxon>Thermoproteus</taxon>
    </lineage>
</organism>
<reference evidence="1" key="1">
    <citation type="submission" date="2024-07" db="EMBL/GenBank/DDBJ databases">
        <title>Metagenome and Metagenome-Assembled Genomes of Archaea from a hot spring from the geothermal field of Los Azufres, Mexico.</title>
        <authorList>
            <person name="Marin-Paredes R."/>
            <person name="Martinez-Romero E."/>
            <person name="Servin-Garciduenas L.E."/>
        </authorList>
    </citation>
    <scope>NUCLEOTIDE SEQUENCE</scope>
</reference>
<gene>
    <name evidence="1" type="primary">speD</name>
    <name evidence="1" type="ORF">TU35_006740</name>
</gene>
<dbReference type="EMBL" id="JZWT02000016">
    <property type="protein sequence ID" value="MFB6490924.1"/>
    <property type="molecule type" value="Genomic_DNA"/>
</dbReference>
<accession>A0ACC6V2I7</accession>
<name>A0ACC6V2I7_9CREN</name>
<proteinExistence type="predicted"/>
<comment type="caution">
    <text evidence="1">The sequence shown here is derived from an EMBL/GenBank/DDBJ whole genome shotgun (WGS) entry which is preliminary data.</text>
</comment>
<keyword evidence="1" id="KW-0456">Lyase</keyword>